<accession>A0ABS4Z4C0</accession>
<organism evidence="2 3">
    <name type="scientific">Microlunatus capsulatus</name>
    <dbReference type="NCBI Taxonomy" id="99117"/>
    <lineage>
        <taxon>Bacteria</taxon>
        <taxon>Bacillati</taxon>
        <taxon>Actinomycetota</taxon>
        <taxon>Actinomycetes</taxon>
        <taxon>Propionibacteriales</taxon>
        <taxon>Propionibacteriaceae</taxon>
        <taxon>Microlunatus</taxon>
    </lineage>
</organism>
<feature type="domain" description="Mycothiol-dependent maleylpyruvate isomerase metal-binding" evidence="1">
    <location>
        <begin position="28"/>
        <end position="153"/>
    </location>
</feature>
<evidence type="ECO:0000313" key="2">
    <source>
        <dbReference type="EMBL" id="MBP2415898.1"/>
    </source>
</evidence>
<gene>
    <name evidence="2" type="ORF">JOF54_000820</name>
</gene>
<proteinExistence type="predicted"/>
<keyword evidence="3" id="KW-1185">Reference proteome</keyword>
<sequence>MHTWEDERRAFSDAADWFAGLTARVGDRWEEPGLGEWDVRSLVGHTGRALLTVETYLARPAPPALEVPSAPAYYAAARRLVGGPEVTERGRAAGRDLGEDPVAAVAALVARVPALLKDRDGSELVPTVVGAMRLRDYLPTRVLELAVHGSDLAAALGVPAEVPPRAAASSLHLLADLAVADGRSATLLRSLTGRTALPAGTTLL</sequence>
<dbReference type="InterPro" id="IPR034660">
    <property type="entry name" value="DinB/YfiT-like"/>
</dbReference>
<dbReference type="Gene3D" id="1.20.120.450">
    <property type="entry name" value="dinb family like domain"/>
    <property type="match status" value="1"/>
</dbReference>
<evidence type="ECO:0000313" key="3">
    <source>
        <dbReference type="Proteomes" id="UP000758168"/>
    </source>
</evidence>
<dbReference type="Pfam" id="PF11716">
    <property type="entry name" value="MDMPI_N"/>
    <property type="match status" value="1"/>
</dbReference>
<dbReference type="RefSeq" id="WP_210053215.1">
    <property type="nucleotide sequence ID" value="NZ_BAAAMH010000021.1"/>
</dbReference>
<evidence type="ECO:0000259" key="1">
    <source>
        <dbReference type="Pfam" id="PF11716"/>
    </source>
</evidence>
<dbReference type="SUPFAM" id="SSF109854">
    <property type="entry name" value="DinB/YfiT-like putative metalloenzymes"/>
    <property type="match status" value="1"/>
</dbReference>
<name>A0ABS4Z4C0_9ACTN</name>
<dbReference type="EMBL" id="JAGIOB010000001">
    <property type="protein sequence ID" value="MBP2415898.1"/>
    <property type="molecule type" value="Genomic_DNA"/>
</dbReference>
<comment type="caution">
    <text evidence="2">The sequence shown here is derived from an EMBL/GenBank/DDBJ whole genome shotgun (WGS) entry which is preliminary data.</text>
</comment>
<dbReference type="InterPro" id="IPR024344">
    <property type="entry name" value="MDMPI_metal-binding"/>
</dbReference>
<protein>
    <submittedName>
        <fullName evidence="2">Uncharacterized protein (TIGR03083 family)</fullName>
    </submittedName>
</protein>
<dbReference type="Proteomes" id="UP000758168">
    <property type="component" value="Unassembled WGS sequence"/>
</dbReference>
<reference evidence="2 3" key="1">
    <citation type="submission" date="2021-03" db="EMBL/GenBank/DDBJ databases">
        <title>Sequencing the genomes of 1000 actinobacteria strains.</title>
        <authorList>
            <person name="Klenk H.-P."/>
        </authorList>
    </citation>
    <scope>NUCLEOTIDE SEQUENCE [LARGE SCALE GENOMIC DNA]</scope>
    <source>
        <strain evidence="2 3">DSM 12936</strain>
    </source>
</reference>